<dbReference type="Proteomes" id="UP001589828">
    <property type="component" value="Unassembled WGS sequence"/>
</dbReference>
<keyword evidence="1" id="KW-0732">Signal</keyword>
<accession>A0ABV6LHD4</accession>
<dbReference type="RefSeq" id="WP_377026510.1">
    <property type="nucleotide sequence ID" value="NZ_JBHLTS010000080.1"/>
</dbReference>
<feature type="chain" id="PRO_5047145078" description="PBCV-specific basic adaptor domain-containing protein" evidence="1">
    <location>
        <begin position="23"/>
        <end position="103"/>
    </location>
</feature>
<evidence type="ECO:0000256" key="1">
    <source>
        <dbReference type="SAM" id="SignalP"/>
    </source>
</evidence>
<name>A0ABV6LHD4_9SPHI</name>
<protein>
    <recommendedName>
        <fullName evidence="4">PBCV-specific basic adaptor domain-containing protein</fullName>
    </recommendedName>
</protein>
<sequence>MKNLFKIALFAAGTFMVTPGFAQTHKDSTLGGKISKTTKKIGHKTSEIAVKGTAAVVDKKYAGKVGPNGETIYIDKYSHYFYVDKKGHRVYLKKSQLVDKPAQ</sequence>
<reference evidence="2 3" key="1">
    <citation type="submission" date="2024-09" db="EMBL/GenBank/DDBJ databases">
        <authorList>
            <person name="Sun Q."/>
            <person name="Mori K."/>
        </authorList>
    </citation>
    <scope>NUCLEOTIDE SEQUENCE [LARGE SCALE GENOMIC DNA]</scope>
    <source>
        <strain evidence="2 3">NCAIM B.02415</strain>
    </source>
</reference>
<dbReference type="EMBL" id="JBHLTS010000080">
    <property type="protein sequence ID" value="MFC0518805.1"/>
    <property type="molecule type" value="Genomic_DNA"/>
</dbReference>
<proteinExistence type="predicted"/>
<organism evidence="2 3">
    <name type="scientific">Mucilaginibacter angelicae</name>
    <dbReference type="NCBI Taxonomy" id="869718"/>
    <lineage>
        <taxon>Bacteria</taxon>
        <taxon>Pseudomonadati</taxon>
        <taxon>Bacteroidota</taxon>
        <taxon>Sphingobacteriia</taxon>
        <taxon>Sphingobacteriales</taxon>
        <taxon>Sphingobacteriaceae</taxon>
        <taxon>Mucilaginibacter</taxon>
    </lineage>
</organism>
<feature type="signal peptide" evidence="1">
    <location>
        <begin position="1"/>
        <end position="22"/>
    </location>
</feature>
<keyword evidence="3" id="KW-1185">Reference proteome</keyword>
<evidence type="ECO:0000313" key="3">
    <source>
        <dbReference type="Proteomes" id="UP001589828"/>
    </source>
</evidence>
<evidence type="ECO:0000313" key="2">
    <source>
        <dbReference type="EMBL" id="MFC0518805.1"/>
    </source>
</evidence>
<comment type="caution">
    <text evidence="2">The sequence shown here is derived from an EMBL/GenBank/DDBJ whole genome shotgun (WGS) entry which is preliminary data.</text>
</comment>
<gene>
    <name evidence="2" type="ORF">ACFFGT_31620</name>
</gene>
<evidence type="ECO:0008006" key="4">
    <source>
        <dbReference type="Google" id="ProtNLM"/>
    </source>
</evidence>